<proteinExistence type="predicted"/>
<name>R9ILL0_9BACT</name>
<dbReference type="Gene3D" id="3.90.550.10">
    <property type="entry name" value="Spore Coat Polysaccharide Biosynthesis Protein SpsA, Chain A"/>
    <property type="match status" value="1"/>
</dbReference>
<dbReference type="STRING" id="1235788.C802_00203"/>
<dbReference type="Proteomes" id="UP000014200">
    <property type="component" value="Unassembled WGS sequence"/>
</dbReference>
<dbReference type="GO" id="GO:0005886">
    <property type="term" value="C:plasma membrane"/>
    <property type="evidence" value="ECO:0007669"/>
    <property type="project" value="TreeGrafter"/>
</dbReference>
<feature type="domain" description="Glycosyltransferase 2-like" evidence="8">
    <location>
        <begin position="8"/>
        <end position="175"/>
    </location>
</feature>
<evidence type="ECO:0000256" key="1">
    <source>
        <dbReference type="ARBA" id="ARBA00004141"/>
    </source>
</evidence>
<dbReference type="EMBL" id="SRYJ01000011">
    <property type="protein sequence ID" value="TGY71551.1"/>
    <property type="molecule type" value="Genomic_DNA"/>
</dbReference>
<dbReference type="PANTHER" id="PTHR48090">
    <property type="entry name" value="UNDECAPRENYL-PHOSPHATE 4-DEOXY-4-FORMAMIDO-L-ARABINOSE TRANSFERASE-RELATED"/>
    <property type="match status" value="1"/>
</dbReference>
<sequence>MNTIKLVIVVPCYNEEEVLKETTRQLSGLLALMENEGRIEDGRILYVDDGSKDATWPLIEQLAGANPCVMGLKLAHNVGHQQALWAGLEWAADSRYDAAVSIDADLQDDINVIPEMVDDCNKGIDIVYGVRKERKTDTFFKRHTAQLFYKLMRTMGGDIVYNHADFRLMSRRTLQALVSYPERNLFLRGIVPTLGYPSASVYYDRKERFAGESKYPLTKMLNFALDGITSFSVKPLRLITTAGLVFMLASVIAIIYALSAFASGQVFPGWTSLLISVWFIGGAILTAIGVIGEYVGKIYKEVKHRPRYFIEKEVNL</sequence>
<keyword evidence="4 7" id="KW-0812">Transmembrane</keyword>
<evidence type="ECO:0000313" key="12">
    <source>
        <dbReference type="Proteomes" id="UP000310760"/>
    </source>
</evidence>
<dbReference type="CDD" id="cd04187">
    <property type="entry name" value="DPM1_like_bac"/>
    <property type="match status" value="1"/>
</dbReference>
<comment type="subcellular location">
    <subcellularLocation>
        <location evidence="1">Membrane</location>
        <topology evidence="1">Multi-pass membrane protein</topology>
    </subcellularLocation>
</comment>
<dbReference type="InterPro" id="IPR050256">
    <property type="entry name" value="Glycosyltransferase_2"/>
</dbReference>
<accession>R9ILL0</accession>
<dbReference type="OrthoDB" id="9807778at2"/>
<evidence type="ECO:0000313" key="11">
    <source>
        <dbReference type="Proteomes" id="UP000014200"/>
    </source>
</evidence>
<dbReference type="PANTHER" id="PTHR48090:SF1">
    <property type="entry name" value="PROPHAGE BACTOPRENOL GLUCOSYL TRANSFERASE HOMOLOG"/>
    <property type="match status" value="1"/>
</dbReference>
<keyword evidence="3 10" id="KW-0808">Transferase</keyword>
<keyword evidence="2" id="KW-0328">Glycosyltransferase</keyword>
<evidence type="ECO:0000256" key="4">
    <source>
        <dbReference type="ARBA" id="ARBA00022692"/>
    </source>
</evidence>
<evidence type="ECO:0000256" key="5">
    <source>
        <dbReference type="ARBA" id="ARBA00022989"/>
    </source>
</evidence>
<keyword evidence="5 7" id="KW-1133">Transmembrane helix</keyword>
<dbReference type="SUPFAM" id="SSF53448">
    <property type="entry name" value="Nucleotide-diphospho-sugar transferases"/>
    <property type="match status" value="1"/>
</dbReference>
<dbReference type="InterPro" id="IPR029044">
    <property type="entry name" value="Nucleotide-diphossugar_trans"/>
</dbReference>
<feature type="transmembrane region" description="Helical" evidence="7">
    <location>
        <begin position="273"/>
        <end position="295"/>
    </location>
</feature>
<dbReference type="Pfam" id="PF00535">
    <property type="entry name" value="Glycos_transf_2"/>
    <property type="match status" value="1"/>
</dbReference>
<evidence type="ECO:0000313" key="9">
    <source>
        <dbReference type="EMBL" id="EOS16524.1"/>
    </source>
</evidence>
<dbReference type="AlphaFoldDB" id="R9ILL0"/>
<evidence type="ECO:0000256" key="7">
    <source>
        <dbReference type="SAM" id="Phobius"/>
    </source>
</evidence>
<feature type="transmembrane region" description="Helical" evidence="7">
    <location>
        <begin position="238"/>
        <end position="261"/>
    </location>
</feature>
<evidence type="ECO:0000256" key="2">
    <source>
        <dbReference type="ARBA" id="ARBA00022676"/>
    </source>
</evidence>
<evidence type="ECO:0000256" key="3">
    <source>
        <dbReference type="ARBA" id="ARBA00022679"/>
    </source>
</evidence>
<evidence type="ECO:0000259" key="8">
    <source>
        <dbReference type="Pfam" id="PF00535"/>
    </source>
</evidence>
<evidence type="ECO:0000256" key="6">
    <source>
        <dbReference type="ARBA" id="ARBA00023136"/>
    </source>
</evidence>
<dbReference type="RefSeq" id="WP_016274691.1">
    <property type="nucleotide sequence ID" value="NZ_CAKOCL010000010.1"/>
</dbReference>
<dbReference type="GO" id="GO:0016757">
    <property type="term" value="F:glycosyltransferase activity"/>
    <property type="evidence" value="ECO:0007669"/>
    <property type="project" value="UniProtKB-KW"/>
</dbReference>
<dbReference type="Proteomes" id="UP000310760">
    <property type="component" value="Unassembled WGS sequence"/>
</dbReference>
<dbReference type="GeneID" id="82151929"/>
<keyword evidence="11" id="KW-1185">Reference proteome</keyword>
<gene>
    <name evidence="9" type="ORF">C802_00203</name>
    <name evidence="10" type="ORF">E5339_06415</name>
</gene>
<dbReference type="HOGENOM" id="CLU_033536_0_1_10"/>
<evidence type="ECO:0000313" key="10">
    <source>
        <dbReference type="EMBL" id="TGY71551.1"/>
    </source>
</evidence>
<dbReference type="EMBL" id="ASSP01000003">
    <property type="protein sequence ID" value="EOS16524.1"/>
    <property type="molecule type" value="Genomic_DNA"/>
</dbReference>
<reference evidence="9 11" key="1">
    <citation type="submission" date="2013-04" db="EMBL/GenBank/DDBJ databases">
        <title>The Genome Sequence of Bacteroides massiliensis dnLKV3.</title>
        <authorList>
            <consortium name="The Broad Institute Genomics Platform"/>
            <consortium name="The Broad Institute Genome Sequencing Center for Infectious Disease"/>
            <person name="Earl A."/>
            <person name="Xavier R."/>
            <person name="Kuhn K."/>
            <person name="Stappenbeck T."/>
            <person name="Walker B."/>
            <person name="Young S."/>
            <person name="Zeng Q."/>
            <person name="Gargeya S."/>
            <person name="Fitzgerald M."/>
            <person name="Haas B."/>
            <person name="Abouelleil A."/>
            <person name="Allen A.W."/>
            <person name="Alvarado L."/>
            <person name="Arachchi H.M."/>
            <person name="Berlin A.M."/>
            <person name="Chapman S.B."/>
            <person name="Gainer-Dewar J."/>
            <person name="Goldberg J."/>
            <person name="Griggs A."/>
            <person name="Gujja S."/>
            <person name="Hansen M."/>
            <person name="Howarth C."/>
            <person name="Imamovic A."/>
            <person name="Ireland A."/>
            <person name="Larimer J."/>
            <person name="McCowan C."/>
            <person name="Murphy C."/>
            <person name="Pearson M."/>
            <person name="Poon T.W."/>
            <person name="Priest M."/>
            <person name="Roberts A."/>
            <person name="Saif S."/>
            <person name="Shea T."/>
            <person name="Sisk P."/>
            <person name="Sykes S."/>
            <person name="Wortman J."/>
            <person name="Nusbaum C."/>
            <person name="Birren B."/>
        </authorList>
    </citation>
    <scope>NUCLEOTIDE SEQUENCE [LARGE SCALE GENOMIC DNA]</scope>
    <source>
        <strain evidence="9">DnLKV3</strain>
        <strain evidence="11">dnLKV3</strain>
    </source>
</reference>
<dbReference type="InterPro" id="IPR001173">
    <property type="entry name" value="Glyco_trans_2-like"/>
</dbReference>
<dbReference type="PATRIC" id="fig|1235788.3.peg.197"/>
<reference evidence="10 12" key="2">
    <citation type="submission" date="2019-04" db="EMBL/GenBank/DDBJ databases">
        <title>Microbes associate with the intestines of laboratory mice.</title>
        <authorList>
            <person name="Navarre W."/>
            <person name="Wong E."/>
            <person name="Huang K."/>
            <person name="Tropini C."/>
            <person name="Ng K."/>
            <person name="Yu B."/>
        </authorList>
    </citation>
    <scope>NUCLEOTIDE SEQUENCE [LARGE SCALE GENOMIC DNA]</scope>
    <source>
        <strain evidence="10 12">NM22_B1</strain>
    </source>
</reference>
<organism evidence="9 11">
    <name type="scientific">Phocaeicola sartorii</name>
    <dbReference type="NCBI Taxonomy" id="671267"/>
    <lineage>
        <taxon>Bacteria</taxon>
        <taxon>Pseudomonadati</taxon>
        <taxon>Bacteroidota</taxon>
        <taxon>Bacteroidia</taxon>
        <taxon>Bacteroidales</taxon>
        <taxon>Bacteroidaceae</taxon>
        <taxon>Phocaeicola</taxon>
    </lineage>
</organism>
<keyword evidence="6 7" id="KW-0472">Membrane</keyword>
<protein>
    <submittedName>
        <fullName evidence="10">Glycosyltransferase</fullName>
    </submittedName>
</protein>
<comment type="caution">
    <text evidence="9">The sequence shown here is derived from an EMBL/GenBank/DDBJ whole genome shotgun (WGS) entry which is preliminary data.</text>
</comment>